<feature type="transmembrane region" description="Helical" evidence="10">
    <location>
        <begin position="415"/>
        <end position="434"/>
    </location>
</feature>
<gene>
    <name evidence="11" type="ORF">SAMN02745174_00340</name>
</gene>
<proteinExistence type="predicted"/>
<keyword evidence="4" id="KW-1003">Cell membrane</keyword>
<dbReference type="RefSeq" id="WP_078692877.1">
    <property type="nucleotide sequence ID" value="NZ_FUWX01000004.1"/>
</dbReference>
<feature type="transmembrane region" description="Helical" evidence="10">
    <location>
        <begin position="276"/>
        <end position="299"/>
    </location>
</feature>
<evidence type="ECO:0000256" key="10">
    <source>
        <dbReference type="SAM" id="Phobius"/>
    </source>
</evidence>
<dbReference type="PANTHER" id="PTHR43298">
    <property type="entry name" value="MULTIDRUG RESISTANCE PROTEIN NORM-RELATED"/>
    <property type="match status" value="1"/>
</dbReference>
<evidence type="ECO:0000256" key="6">
    <source>
        <dbReference type="ARBA" id="ARBA00022989"/>
    </source>
</evidence>
<dbReference type="STRING" id="180163.SAMN02745174_00340"/>
<feature type="transmembrane region" description="Helical" evidence="10">
    <location>
        <begin position="98"/>
        <end position="123"/>
    </location>
</feature>
<evidence type="ECO:0000256" key="9">
    <source>
        <dbReference type="ARBA" id="ARBA00031636"/>
    </source>
</evidence>
<dbReference type="EMBL" id="FUWX01000004">
    <property type="protein sequence ID" value="SJZ37999.1"/>
    <property type="molecule type" value="Genomic_DNA"/>
</dbReference>
<dbReference type="GO" id="GO:0006811">
    <property type="term" value="P:monoatomic ion transport"/>
    <property type="evidence" value="ECO:0007669"/>
    <property type="project" value="UniProtKB-KW"/>
</dbReference>
<feature type="transmembrane region" description="Helical" evidence="10">
    <location>
        <begin position="319"/>
        <end position="340"/>
    </location>
</feature>
<dbReference type="GO" id="GO:0005886">
    <property type="term" value="C:plasma membrane"/>
    <property type="evidence" value="ECO:0007669"/>
    <property type="project" value="UniProtKB-SubCell"/>
</dbReference>
<evidence type="ECO:0000256" key="2">
    <source>
        <dbReference type="ARBA" id="ARBA00022448"/>
    </source>
</evidence>
<evidence type="ECO:0000256" key="1">
    <source>
        <dbReference type="ARBA" id="ARBA00004651"/>
    </source>
</evidence>
<sequence>MNIKQFYRSHLDDFRSIFIIAFPTIADLFVQTLLGFSDMVMVGRLGPTAISSVGLGNAPMMTIMTVFFAIGTGTTAIMSRAFGSQNQEEGKSAMGQSIFLGIPLSLFVTIIFILFGKTILTVIGTKEDMINSIGYYNAVSLGLPMLCLNIIFAYGYRAISQAKIPMVVNILSVTLNILLNYIFIFTLNMGILGAGIATTLARGTVTIIYMYLTFFTSKYWLSIKFSALKYERIMARRILKVGLPSAAEQSLFRIGMLIFETMVIKLGNLEYAAHKIALTAESFSFNIGFGFAVAGTALVGQRIGNKDYNGAENMAKLNALLAVIVMSIFGLFFFFVPHLIISMFTNDKDIFPLASRALKIVSIAQPFLAASMVFSGVLRGAGDTRSVLLITTIGMYLIRTPLTYLFLYVFSFGLIGAWVVMTIDLIYRSLAAYYRFKRGKWRYIEV</sequence>
<evidence type="ECO:0000256" key="3">
    <source>
        <dbReference type="ARBA" id="ARBA00022449"/>
    </source>
</evidence>
<dbReference type="InterPro" id="IPR050222">
    <property type="entry name" value="MATE_MdtK"/>
</dbReference>
<organism evidence="11 12">
    <name type="scientific">Cetobacterium ceti</name>
    <dbReference type="NCBI Taxonomy" id="180163"/>
    <lineage>
        <taxon>Bacteria</taxon>
        <taxon>Fusobacteriati</taxon>
        <taxon>Fusobacteriota</taxon>
        <taxon>Fusobacteriia</taxon>
        <taxon>Fusobacteriales</taxon>
        <taxon>Fusobacteriaceae</taxon>
        <taxon>Cetobacterium</taxon>
    </lineage>
</organism>
<evidence type="ECO:0000313" key="12">
    <source>
        <dbReference type="Proteomes" id="UP000191153"/>
    </source>
</evidence>
<dbReference type="AlphaFoldDB" id="A0A1T4K6E7"/>
<name>A0A1T4K6E7_9FUSO</name>
<feature type="transmembrane region" description="Helical" evidence="10">
    <location>
        <begin position="135"/>
        <end position="156"/>
    </location>
</feature>
<feature type="transmembrane region" description="Helical" evidence="10">
    <location>
        <begin position="16"/>
        <end position="36"/>
    </location>
</feature>
<evidence type="ECO:0000256" key="7">
    <source>
        <dbReference type="ARBA" id="ARBA00023065"/>
    </source>
</evidence>
<feature type="transmembrane region" description="Helical" evidence="10">
    <location>
        <begin position="56"/>
        <end position="77"/>
    </location>
</feature>
<evidence type="ECO:0000256" key="8">
    <source>
        <dbReference type="ARBA" id="ARBA00023136"/>
    </source>
</evidence>
<dbReference type="InterPro" id="IPR048279">
    <property type="entry name" value="MdtK-like"/>
</dbReference>
<comment type="subcellular location">
    <subcellularLocation>
        <location evidence="1">Cell membrane</location>
        <topology evidence="1">Multi-pass membrane protein</topology>
    </subcellularLocation>
</comment>
<keyword evidence="2" id="KW-0813">Transport</keyword>
<feature type="transmembrane region" description="Helical" evidence="10">
    <location>
        <begin position="168"/>
        <end position="194"/>
    </location>
</feature>
<keyword evidence="12" id="KW-1185">Reference proteome</keyword>
<dbReference type="PIRSF" id="PIRSF006603">
    <property type="entry name" value="DinF"/>
    <property type="match status" value="1"/>
</dbReference>
<protein>
    <recommendedName>
        <fullName evidence="9">Multidrug-efflux transporter</fullName>
    </recommendedName>
</protein>
<reference evidence="11 12" key="1">
    <citation type="submission" date="2017-02" db="EMBL/GenBank/DDBJ databases">
        <authorList>
            <person name="Peterson S.W."/>
        </authorList>
    </citation>
    <scope>NUCLEOTIDE SEQUENCE [LARGE SCALE GENOMIC DNA]</scope>
    <source>
        <strain evidence="11 12">ATCC 700028</strain>
    </source>
</reference>
<keyword evidence="8 10" id="KW-0472">Membrane</keyword>
<keyword evidence="7" id="KW-0406">Ion transport</keyword>
<feature type="transmembrane region" description="Helical" evidence="10">
    <location>
        <begin position="360"/>
        <end position="378"/>
    </location>
</feature>
<dbReference type="InterPro" id="IPR002528">
    <property type="entry name" value="MATE_fam"/>
</dbReference>
<dbReference type="GO" id="GO:0042910">
    <property type="term" value="F:xenobiotic transmembrane transporter activity"/>
    <property type="evidence" value="ECO:0007669"/>
    <property type="project" value="InterPro"/>
</dbReference>
<keyword evidence="6 10" id="KW-1133">Transmembrane helix</keyword>
<evidence type="ECO:0000256" key="5">
    <source>
        <dbReference type="ARBA" id="ARBA00022692"/>
    </source>
</evidence>
<keyword evidence="5 10" id="KW-0812">Transmembrane</keyword>
<evidence type="ECO:0000256" key="4">
    <source>
        <dbReference type="ARBA" id="ARBA00022475"/>
    </source>
</evidence>
<dbReference type="Pfam" id="PF01554">
    <property type="entry name" value="MatE"/>
    <property type="match status" value="2"/>
</dbReference>
<accession>A0A1T4K6E7</accession>
<dbReference type="GO" id="GO:0015297">
    <property type="term" value="F:antiporter activity"/>
    <property type="evidence" value="ECO:0007669"/>
    <property type="project" value="UniProtKB-KW"/>
</dbReference>
<dbReference type="CDD" id="cd13137">
    <property type="entry name" value="MATE_NorM_like"/>
    <property type="match status" value="1"/>
</dbReference>
<dbReference type="NCBIfam" id="TIGR00797">
    <property type="entry name" value="matE"/>
    <property type="match status" value="1"/>
</dbReference>
<keyword evidence="3" id="KW-0050">Antiport</keyword>
<dbReference type="OrthoDB" id="62420at2"/>
<evidence type="ECO:0000313" key="11">
    <source>
        <dbReference type="EMBL" id="SJZ37999.1"/>
    </source>
</evidence>
<dbReference type="PANTHER" id="PTHR43298:SF2">
    <property type="entry name" value="FMN_FAD EXPORTER YEEO-RELATED"/>
    <property type="match status" value="1"/>
</dbReference>
<feature type="transmembrane region" description="Helical" evidence="10">
    <location>
        <begin position="200"/>
        <end position="221"/>
    </location>
</feature>
<dbReference type="Proteomes" id="UP000191153">
    <property type="component" value="Unassembled WGS sequence"/>
</dbReference>